<dbReference type="AlphaFoldDB" id="A0A328HKA4"/>
<sequence>MLPNYGGSSLGNLEGRDASLISMLNDHGIREALTELESEQRDVLVALHYCRLTVAEAAVQLGIPADSVTHRALAALRTLRRLLDQRSAGQNLP</sequence>
<dbReference type="InterPro" id="IPR013249">
    <property type="entry name" value="RNA_pol_sigma70_r4_t2"/>
</dbReference>
<reference evidence="6 7" key="1">
    <citation type="submission" date="2018-04" db="EMBL/GenBank/DDBJ databases">
        <title>Bacteria isolated from cave deposits of Manipur.</title>
        <authorList>
            <person name="Sahoo D."/>
            <person name="Sarangthem I."/>
            <person name="Nandeibam J."/>
        </authorList>
    </citation>
    <scope>NUCLEOTIDE SEQUENCE [LARGE SCALE GENOMIC DNA]</scope>
    <source>
        <strain evidence="7">mrc11</strain>
    </source>
</reference>
<organism evidence="6 7">
    <name type="scientific">Arthrobacter globiformis</name>
    <dbReference type="NCBI Taxonomy" id="1665"/>
    <lineage>
        <taxon>Bacteria</taxon>
        <taxon>Bacillati</taxon>
        <taxon>Actinomycetota</taxon>
        <taxon>Actinomycetes</taxon>
        <taxon>Micrococcales</taxon>
        <taxon>Micrococcaceae</taxon>
        <taxon>Arthrobacter</taxon>
    </lineage>
</organism>
<evidence type="ECO:0000256" key="2">
    <source>
        <dbReference type="ARBA" id="ARBA00023015"/>
    </source>
</evidence>
<proteinExistence type="inferred from homology"/>
<protein>
    <recommendedName>
        <fullName evidence="5">RNA polymerase sigma factor 70 region 4 type 2 domain-containing protein</fullName>
    </recommendedName>
</protein>
<evidence type="ECO:0000313" key="6">
    <source>
        <dbReference type="EMBL" id="RAM38942.1"/>
    </source>
</evidence>
<keyword evidence="4" id="KW-0804">Transcription</keyword>
<dbReference type="InterPro" id="IPR013324">
    <property type="entry name" value="RNA_pol_sigma_r3/r4-like"/>
</dbReference>
<evidence type="ECO:0000256" key="3">
    <source>
        <dbReference type="ARBA" id="ARBA00023082"/>
    </source>
</evidence>
<dbReference type="InterPro" id="IPR036388">
    <property type="entry name" value="WH-like_DNA-bd_sf"/>
</dbReference>
<evidence type="ECO:0000259" key="5">
    <source>
        <dbReference type="Pfam" id="PF08281"/>
    </source>
</evidence>
<comment type="caution">
    <text evidence="6">The sequence shown here is derived from an EMBL/GenBank/DDBJ whole genome shotgun (WGS) entry which is preliminary data.</text>
</comment>
<comment type="similarity">
    <text evidence="1">Belongs to the sigma-70 factor family. ECF subfamily.</text>
</comment>
<dbReference type="OrthoDB" id="9811152at2"/>
<keyword evidence="3" id="KW-0731">Sigma factor</keyword>
<evidence type="ECO:0000256" key="1">
    <source>
        <dbReference type="ARBA" id="ARBA00010641"/>
    </source>
</evidence>
<dbReference type="GO" id="GO:0006352">
    <property type="term" value="P:DNA-templated transcription initiation"/>
    <property type="evidence" value="ECO:0007669"/>
    <property type="project" value="InterPro"/>
</dbReference>
<dbReference type="Pfam" id="PF08281">
    <property type="entry name" value="Sigma70_r4_2"/>
    <property type="match status" value="1"/>
</dbReference>
<dbReference type="GO" id="GO:0016987">
    <property type="term" value="F:sigma factor activity"/>
    <property type="evidence" value="ECO:0007669"/>
    <property type="project" value="UniProtKB-KW"/>
</dbReference>
<evidence type="ECO:0000313" key="7">
    <source>
        <dbReference type="Proteomes" id="UP000249166"/>
    </source>
</evidence>
<keyword evidence="2" id="KW-0805">Transcription regulation</keyword>
<dbReference type="SUPFAM" id="SSF88659">
    <property type="entry name" value="Sigma3 and sigma4 domains of RNA polymerase sigma factors"/>
    <property type="match status" value="1"/>
</dbReference>
<dbReference type="EMBL" id="QLNP01000017">
    <property type="protein sequence ID" value="RAM38942.1"/>
    <property type="molecule type" value="Genomic_DNA"/>
</dbReference>
<dbReference type="Gene3D" id="1.10.10.10">
    <property type="entry name" value="Winged helix-like DNA-binding domain superfamily/Winged helix DNA-binding domain"/>
    <property type="match status" value="1"/>
</dbReference>
<feature type="domain" description="RNA polymerase sigma factor 70 region 4 type 2" evidence="5">
    <location>
        <begin position="29"/>
        <end position="79"/>
    </location>
</feature>
<evidence type="ECO:0000256" key="4">
    <source>
        <dbReference type="ARBA" id="ARBA00023163"/>
    </source>
</evidence>
<dbReference type="GO" id="GO:0003677">
    <property type="term" value="F:DNA binding"/>
    <property type="evidence" value="ECO:0007669"/>
    <property type="project" value="InterPro"/>
</dbReference>
<name>A0A328HKA4_ARTGO</name>
<gene>
    <name evidence="6" type="ORF">DBZ45_02035</name>
</gene>
<dbReference type="Proteomes" id="UP000249166">
    <property type="component" value="Unassembled WGS sequence"/>
</dbReference>
<accession>A0A328HKA4</accession>